<keyword evidence="3" id="KW-1185">Reference proteome</keyword>
<evidence type="ECO:0000313" key="2">
    <source>
        <dbReference type="EMBL" id="SGZ56431.1"/>
    </source>
</evidence>
<sequence length="231" mass="26509">MTTPTEMANSQDPTTTSVNTEIEQPLNTWTQPPAQLPSVEHPHDSQEQEEEIDYSKIYDALQERFNKVYSISQKLFVTEKTQRQTMYHYKRRNDAILDLLNELEDDDEMSDEPLSIDEDRISQIIAAKPDLADVLDPVMKIASGQDPATIKVKDSYNVDLAVIEAIPDMVNDELDTVEVNPQDTEMWTRRNYAHLVLSKFKPVEIRGKGVREYINSPTLNTKRKKKGLAKE</sequence>
<protein>
    <submittedName>
        <fullName evidence="2">CIC11C00000000294</fullName>
    </submittedName>
</protein>
<accession>A0A1L0BYK7</accession>
<feature type="region of interest" description="Disordered" evidence="1">
    <location>
        <begin position="1"/>
        <end position="51"/>
    </location>
</feature>
<dbReference type="AlphaFoldDB" id="A0A1L0BYK7"/>
<reference evidence="2 3" key="1">
    <citation type="submission" date="2016-10" db="EMBL/GenBank/DDBJ databases">
        <authorList>
            <person name="de Groot N.N."/>
        </authorList>
    </citation>
    <scope>NUCLEOTIDE SEQUENCE [LARGE SCALE GENOMIC DNA]</scope>
    <source>
        <strain evidence="2 3">CBS 141442</strain>
    </source>
</reference>
<feature type="compositionally biased region" description="Polar residues" evidence="1">
    <location>
        <begin position="1"/>
        <end position="33"/>
    </location>
</feature>
<name>A0A1L0BYK7_9ASCO</name>
<evidence type="ECO:0000256" key="1">
    <source>
        <dbReference type="SAM" id="MobiDB-lite"/>
    </source>
</evidence>
<dbReference type="Proteomes" id="UP000182334">
    <property type="component" value="Chromosome V"/>
</dbReference>
<gene>
    <name evidence="2" type="ORF">SAMEA4029010_CIC11G00000000294</name>
</gene>
<dbReference type="OrthoDB" id="4024787at2759"/>
<proteinExistence type="predicted"/>
<evidence type="ECO:0000313" key="3">
    <source>
        <dbReference type="Proteomes" id="UP000182334"/>
    </source>
</evidence>
<organism evidence="2 3">
    <name type="scientific">Sungouiella intermedia</name>
    <dbReference type="NCBI Taxonomy" id="45354"/>
    <lineage>
        <taxon>Eukaryota</taxon>
        <taxon>Fungi</taxon>
        <taxon>Dikarya</taxon>
        <taxon>Ascomycota</taxon>
        <taxon>Saccharomycotina</taxon>
        <taxon>Pichiomycetes</taxon>
        <taxon>Metschnikowiaceae</taxon>
        <taxon>Sungouiella</taxon>
    </lineage>
</organism>
<dbReference type="EMBL" id="LT635760">
    <property type="protein sequence ID" value="SGZ56431.1"/>
    <property type="molecule type" value="Genomic_DNA"/>
</dbReference>